<organism evidence="6 7">
    <name type="scientific">Actinomadura litoris</name>
    <dbReference type="NCBI Taxonomy" id="2678616"/>
    <lineage>
        <taxon>Bacteria</taxon>
        <taxon>Bacillati</taxon>
        <taxon>Actinomycetota</taxon>
        <taxon>Actinomycetes</taxon>
        <taxon>Streptosporangiales</taxon>
        <taxon>Thermomonosporaceae</taxon>
        <taxon>Actinomadura</taxon>
    </lineage>
</organism>
<name>A0A7K1L3U6_9ACTN</name>
<feature type="region of interest" description="Disordered" evidence="4">
    <location>
        <begin position="72"/>
        <end position="91"/>
    </location>
</feature>
<proteinExistence type="predicted"/>
<dbReference type="InterPro" id="IPR011663">
    <property type="entry name" value="UTRA"/>
</dbReference>
<evidence type="ECO:0000256" key="2">
    <source>
        <dbReference type="ARBA" id="ARBA00023125"/>
    </source>
</evidence>
<evidence type="ECO:0000313" key="7">
    <source>
        <dbReference type="Proteomes" id="UP000432015"/>
    </source>
</evidence>
<dbReference type="PANTHER" id="PTHR44846">
    <property type="entry name" value="MANNOSYL-D-GLYCERATE TRANSPORT/METABOLISM SYSTEM REPRESSOR MNGR-RELATED"/>
    <property type="match status" value="1"/>
</dbReference>
<dbReference type="InterPro" id="IPR028978">
    <property type="entry name" value="Chorismate_lyase_/UTRA_dom_sf"/>
</dbReference>
<dbReference type="Gene3D" id="1.10.10.10">
    <property type="entry name" value="Winged helix-like DNA-binding domain superfamily/Winged helix DNA-binding domain"/>
    <property type="match status" value="1"/>
</dbReference>
<accession>A0A7K1L3U6</accession>
<dbReference type="GO" id="GO:0045892">
    <property type="term" value="P:negative regulation of DNA-templated transcription"/>
    <property type="evidence" value="ECO:0007669"/>
    <property type="project" value="TreeGrafter"/>
</dbReference>
<protein>
    <submittedName>
        <fullName evidence="6">UTRA domain-containing protein</fullName>
    </submittedName>
</protein>
<keyword evidence="1" id="KW-0805">Transcription regulation</keyword>
<dbReference type="Gene3D" id="3.40.1410.10">
    <property type="entry name" value="Chorismate lyase-like"/>
    <property type="match status" value="1"/>
</dbReference>
<dbReference type="SMART" id="SM00345">
    <property type="entry name" value="HTH_GNTR"/>
    <property type="match status" value="1"/>
</dbReference>
<dbReference type="PROSITE" id="PS50949">
    <property type="entry name" value="HTH_GNTR"/>
    <property type="match status" value="1"/>
</dbReference>
<evidence type="ECO:0000256" key="1">
    <source>
        <dbReference type="ARBA" id="ARBA00023015"/>
    </source>
</evidence>
<evidence type="ECO:0000256" key="4">
    <source>
        <dbReference type="SAM" id="MobiDB-lite"/>
    </source>
</evidence>
<dbReference type="GO" id="GO:0003677">
    <property type="term" value="F:DNA binding"/>
    <property type="evidence" value="ECO:0007669"/>
    <property type="project" value="UniProtKB-KW"/>
</dbReference>
<keyword evidence="2" id="KW-0238">DNA-binding</keyword>
<dbReference type="Pfam" id="PF07702">
    <property type="entry name" value="UTRA"/>
    <property type="match status" value="1"/>
</dbReference>
<keyword evidence="7" id="KW-1185">Reference proteome</keyword>
<reference evidence="6 7" key="1">
    <citation type="submission" date="2019-11" db="EMBL/GenBank/DDBJ databases">
        <authorList>
            <person name="Cao P."/>
        </authorList>
    </citation>
    <scope>NUCLEOTIDE SEQUENCE [LARGE SCALE GENOMIC DNA]</scope>
    <source>
        <strain evidence="6 7">NEAU-AAG5</strain>
    </source>
</reference>
<evidence type="ECO:0000313" key="6">
    <source>
        <dbReference type="EMBL" id="MUN39077.1"/>
    </source>
</evidence>
<dbReference type="PANTHER" id="PTHR44846:SF1">
    <property type="entry name" value="MANNOSYL-D-GLYCERATE TRANSPORT_METABOLISM SYSTEM REPRESSOR MNGR-RELATED"/>
    <property type="match status" value="1"/>
</dbReference>
<evidence type="ECO:0000256" key="3">
    <source>
        <dbReference type="ARBA" id="ARBA00023163"/>
    </source>
</evidence>
<gene>
    <name evidence="6" type="ORF">GNZ18_21095</name>
</gene>
<evidence type="ECO:0000259" key="5">
    <source>
        <dbReference type="PROSITE" id="PS50949"/>
    </source>
</evidence>
<sequence>MRIATIDPTGPLPKYMQLRSILIQVIEDGGLAAGAPLPSERELCRTYRLSRMTVRQTLELLVAEGRLRRRPGKGTFVASSPERTPEPAPARPLCLADGLRTSGLRLGFADLGERTVDAGARLAHALATEPGTAVHLLTRLVLADGEPVAVERSCVLAALVPGLATRGRAESPLPRLLAGAFGLVFDPAEQTIGAVPAGAADARRLRIRSGSPALLLRERGTRQGVRGAVTTMLVRADRFCVRPARRPGEPVVLVPGVEPLPPEIETEGPVDGAAVTWGW</sequence>
<dbReference type="SUPFAM" id="SSF64288">
    <property type="entry name" value="Chorismate lyase-like"/>
    <property type="match status" value="1"/>
</dbReference>
<dbReference type="InterPro" id="IPR000524">
    <property type="entry name" value="Tscrpt_reg_HTH_GntR"/>
</dbReference>
<dbReference type="InterPro" id="IPR036390">
    <property type="entry name" value="WH_DNA-bd_sf"/>
</dbReference>
<dbReference type="InterPro" id="IPR050679">
    <property type="entry name" value="Bact_HTH_transcr_reg"/>
</dbReference>
<dbReference type="GO" id="GO:0003700">
    <property type="term" value="F:DNA-binding transcription factor activity"/>
    <property type="evidence" value="ECO:0007669"/>
    <property type="project" value="InterPro"/>
</dbReference>
<comment type="caution">
    <text evidence="6">The sequence shown here is derived from an EMBL/GenBank/DDBJ whole genome shotgun (WGS) entry which is preliminary data.</text>
</comment>
<dbReference type="PRINTS" id="PR00035">
    <property type="entry name" value="HTHGNTR"/>
</dbReference>
<dbReference type="AlphaFoldDB" id="A0A7K1L3U6"/>
<dbReference type="RefSeq" id="WP_156218254.1">
    <property type="nucleotide sequence ID" value="NZ_WOFH01000007.1"/>
</dbReference>
<dbReference type="Pfam" id="PF00392">
    <property type="entry name" value="GntR"/>
    <property type="match status" value="1"/>
</dbReference>
<dbReference type="SUPFAM" id="SSF46785">
    <property type="entry name" value="Winged helix' DNA-binding domain"/>
    <property type="match status" value="1"/>
</dbReference>
<dbReference type="InterPro" id="IPR036388">
    <property type="entry name" value="WH-like_DNA-bd_sf"/>
</dbReference>
<dbReference type="CDD" id="cd07377">
    <property type="entry name" value="WHTH_GntR"/>
    <property type="match status" value="1"/>
</dbReference>
<dbReference type="SMART" id="SM00866">
    <property type="entry name" value="UTRA"/>
    <property type="match status" value="1"/>
</dbReference>
<keyword evidence="3" id="KW-0804">Transcription</keyword>
<dbReference type="Proteomes" id="UP000432015">
    <property type="component" value="Unassembled WGS sequence"/>
</dbReference>
<feature type="domain" description="HTH gntR-type" evidence="5">
    <location>
        <begin position="12"/>
        <end position="80"/>
    </location>
</feature>
<dbReference type="EMBL" id="WOFH01000007">
    <property type="protein sequence ID" value="MUN39077.1"/>
    <property type="molecule type" value="Genomic_DNA"/>
</dbReference>